<dbReference type="Proteomes" id="UP001064048">
    <property type="component" value="Chromosome 6"/>
</dbReference>
<gene>
    <name evidence="1" type="ORF">MSG28_004396</name>
</gene>
<organism evidence="1 2">
    <name type="scientific">Choristoneura fumiferana</name>
    <name type="common">Spruce budworm moth</name>
    <name type="synonym">Archips fumiferana</name>
    <dbReference type="NCBI Taxonomy" id="7141"/>
    <lineage>
        <taxon>Eukaryota</taxon>
        <taxon>Metazoa</taxon>
        <taxon>Ecdysozoa</taxon>
        <taxon>Arthropoda</taxon>
        <taxon>Hexapoda</taxon>
        <taxon>Insecta</taxon>
        <taxon>Pterygota</taxon>
        <taxon>Neoptera</taxon>
        <taxon>Endopterygota</taxon>
        <taxon>Lepidoptera</taxon>
        <taxon>Glossata</taxon>
        <taxon>Ditrysia</taxon>
        <taxon>Tortricoidea</taxon>
        <taxon>Tortricidae</taxon>
        <taxon>Tortricinae</taxon>
        <taxon>Choristoneura</taxon>
    </lineage>
</organism>
<sequence>MSFGSDSNCSRQTERDKRDRAVSDRLLLPRVERSAIGPGTLQDLYIVIPLPLIFGVGRAGDLVVRVRVVSPAGAGRCINTRLAGLQRAAFPPRRSPAPQLPAGDHTPYTPHHSRVKSRAAAPPAPPRRRAL</sequence>
<evidence type="ECO:0000313" key="1">
    <source>
        <dbReference type="EMBL" id="KAI8436370.1"/>
    </source>
</evidence>
<protein>
    <submittedName>
        <fullName evidence="1">Uncharacterized protein</fullName>
    </submittedName>
</protein>
<keyword evidence="2" id="KW-1185">Reference proteome</keyword>
<name>A0ACC0KJE2_CHOFU</name>
<evidence type="ECO:0000313" key="2">
    <source>
        <dbReference type="Proteomes" id="UP001064048"/>
    </source>
</evidence>
<dbReference type="EMBL" id="CM046106">
    <property type="protein sequence ID" value="KAI8436370.1"/>
    <property type="molecule type" value="Genomic_DNA"/>
</dbReference>
<proteinExistence type="predicted"/>
<accession>A0ACC0KJE2</accession>
<reference evidence="1 2" key="1">
    <citation type="journal article" date="2022" name="Genome Biol. Evol.">
        <title>The Spruce Budworm Genome: Reconstructing the Evolutionary History of Antifreeze Proteins.</title>
        <authorList>
            <person name="Beliveau C."/>
            <person name="Gagne P."/>
            <person name="Picq S."/>
            <person name="Vernygora O."/>
            <person name="Keeling C.I."/>
            <person name="Pinkney K."/>
            <person name="Doucet D."/>
            <person name="Wen F."/>
            <person name="Johnston J.S."/>
            <person name="Maaroufi H."/>
            <person name="Boyle B."/>
            <person name="Laroche J."/>
            <person name="Dewar K."/>
            <person name="Juretic N."/>
            <person name="Blackburn G."/>
            <person name="Nisole A."/>
            <person name="Brunet B."/>
            <person name="Brandao M."/>
            <person name="Lumley L."/>
            <person name="Duan J."/>
            <person name="Quan G."/>
            <person name="Lucarotti C.J."/>
            <person name="Roe A.D."/>
            <person name="Sperling F.A.H."/>
            <person name="Levesque R.C."/>
            <person name="Cusson M."/>
        </authorList>
    </citation>
    <scope>NUCLEOTIDE SEQUENCE [LARGE SCALE GENOMIC DNA]</scope>
    <source>
        <strain evidence="1">Glfc:IPQL:Cfum</strain>
    </source>
</reference>
<comment type="caution">
    <text evidence="1">The sequence shown here is derived from an EMBL/GenBank/DDBJ whole genome shotgun (WGS) entry which is preliminary data.</text>
</comment>